<evidence type="ECO:0000313" key="1">
    <source>
        <dbReference type="EMBL" id="NYE94613.1"/>
    </source>
</evidence>
<gene>
    <name evidence="1" type="ORF">FHU41_000834</name>
</gene>
<proteinExistence type="predicted"/>
<dbReference type="EMBL" id="JACBYQ010000001">
    <property type="protein sequence ID" value="NYE94613.1"/>
    <property type="molecule type" value="Genomic_DNA"/>
</dbReference>
<dbReference type="RefSeq" id="WP_179388352.1">
    <property type="nucleotide sequence ID" value="NZ_JACBYQ010000001.1"/>
</dbReference>
<evidence type="ECO:0000313" key="2">
    <source>
        <dbReference type="Proteomes" id="UP000521748"/>
    </source>
</evidence>
<reference evidence="1 2" key="1">
    <citation type="submission" date="2020-07" db="EMBL/GenBank/DDBJ databases">
        <title>Sequencing the genomes of 1000 actinobacteria strains.</title>
        <authorList>
            <person name="Klenk H.-P."/>
        </authorList>
    </citation>
    <scope>NUCLEOTIDE SEQUENCE [LARGE SCALE GENOMIC DNA]</scope>
    <source>
        <strain evidence="1 2">DSM 102047</strain>
    </source>
</reference>
<comment type="caution">
    <text evidence="1">The sequence shown here is derived from an EMBL/GenBank/DDBJ whole genome shotgun (WGS) entry which is preliminary data.</text>
</comment>
<dbReference type="AlphaFoldDB" id="A0A7Y9LS73"/>
<keyword evidence="2" id="KW-1185">Reference proteome</keyword>
<name>A0A7Y9LS73_9MICC</name>
<protein>
    <submittedName>
        <fullName evidence="1">Uncharacterized protein</fullName>
    </submittedName>
</protein>
<dbReference type="Proteomes" id="UP000521748">
    <property type="component" value="Unassembled WGS sequence"/>
</dbReference>
<organism evidence="1 2">
    <name type="scientific">Psychromicrobium silvestre</name>
    <dbReference type="NCBI Taxonomy" id="1645614"/>
    <lineage>
        <taxon>Bacteria</taxon>
        <taxon>Bacillati</taxon>
        <taxon>Actinomycetota</taxon>
        <taxon>Actinomycetes</taxon>
        <taxon>Micrococcales</taxon>
        <taxon>Micrococcaceae</taxon>
        <taxon>Psychromicrobium</taxon>
    </lineage>
</organism>
<accession>A0A7Y9LS73</accession>
<sequence>MTRTTVERGIAMSARNQLFIADHQQASRYARSGQGAPAELLDFGDVSDLELEVLAELAAKTVHTTGIEYELGMVDVDLDQLLVVPDAVTEVFAELPGLEDPEELKDLVAAWANSEEFDGTLELAEALVNQLAALAVKVVAAAEDSRLALYFLLG</sequence>